<evidence type="ECO:0000313" key="4">
    <source>
        <dbReference type="EMBL" id="RLN63336.1"/>
    </source>
</evidence>
<dbReference type="Pfam" id="PF00010">
    <property type="entry name" value="HLH"/>
    <property type="match status" value="1"/>
</dbReference>
<feature type="region of interest" description="Disordered" evidence="2">
    <location>
        <begin position="106"/>
        <end position="125"/>
    </location>
</feature>
<proteinExistence type="predicted"/>
<accession>A0A421G4F0</accession>
<dbReference type="Proteomes" id="UP000284657">
    <property type="component" value="Unassembled WGS sequence"/>
</dbReference>
<evidence type="ECO:0000256" key="1">
    <source>
        <dbReference type="SAM" id="Coils"/>
    </source>
</evidence>
<dbReference type="SUPFAM" id="SSF47459">
    <property type="entry name" value="HLH, helix-loop-helix DNA-binding domain"/>
    <property type="match status" value="1"/>
</dbReference>
<sequence length="433" mass="48039">MLQNDYGYSHYQAQTPQPLHHQHSGERPKLFDNGHGGGYHGPGMHDFQQLVHPNNMTPQHHMTPQHQQQGDFEHEPLMMNMQHPGQYYAPPPMTAQMLHVSTDYNSGGSVSGTTPSHAGSKRSREELNMKEKKRMFKLNDRISELKALLDEAGVQSKKNKQSILDNTFHYVGMLRSNLLIAKQKAERAEKQADNFRSQAQSGGSMDVVYKRCFDQSSTPRLVTDLNLNLLAVNSAFLSQTRQSEDNLMNMHTLRASLCLDNSKLDAVVQSVSSSMKPISAIVQAQVADGSITTLTLMASVVTDDDNNVSAIEFSLVPFEISSDFTPTNSYSSDPVKQDMNKEAREGWHKLAPMHTRRFQAGVKARRVACCALRELPGCLIALASTATSHLLPGQLERQGRIKTVVTSHSAPPHMVVINGAIHDRDQQHANSVA</sequence>
<organism evidence="4 5">
    <name type="scientific">Phytophthora kernoviae</name>
    <dbReference type="NCBI Taxonomy" id="325452"/>
    <lineage>
        <taxon>Eukaryota</taxon>
        <taxon>Sar</taxon>
        <taxon>Stramenopiles</taxon>
        <taxon>Oomycota</taxon>
        <taxon>Peronosporomycetes</taxon>
        <taxon>Peronosporales</taxon>
        <taxon>Peronosporaceae</taxon>
        <taxon>Phytophthora</taxon>
    </lineage>
</organism>
<dbReference type="InterPro" id="IPR000014">
    <property type="entry name" value="PAS"/>
</dbReference>
<feature type="compositionally biased region" description="Polar residues" evidence="2">
    <location>
        <begin position="106"/>
        <end position="117"/>
    </location>
</feature>
<evidence type="ECO:0000313" key="5">
    <source>
        <dbReference type="Proteomes" id="UP000284657"/>
    </source>
</evidence>
<dbReference type="Gene3D" id="4.10.280.10">
    <property type="entry name" value="Helix-loop-helix DNA-binding domain"/>
    <property type="match status" value="1"/>
</dbReference>
<evidence type="ECO:0000259" key="3">
    <source>
        <dbReference type="PROSITE" id="PS50888"/>
    </source>
</evidence>
<feature type="domain" description="BHLH" evidence="3">
    <location>
        <begin position="122"/>
        <end position="174"/>
    </location>
</feature>
<comment type="caution">
    <text evidence="4">The sequence shown here is derived from an EMBL/GenBank/DDBJ whole genome shotgun (WGS) entry which is preliminary data.</text>
</comment>
<feature type="compositionally biased region" description="Basic and acidic residues" evidence="2">
    <location>
        <begin position="23"/>
        <end position="32"/>
    </location>
</feature>
<dbReference type="CDD" id="cd00130">
    <property type="entry name" value="PAS"/>
    <property type="match status" value="1"/>
</dbReference>
<dbReference type="Gene3D" id="3.30.450.20">
    <property type="entry name" value="PAS domain"/>
    <property type="match status" value="1"/>
</dbReference>
<evidence type="ECO:0000256" key="2">
    <source>
        <dbReference type="SAM" id="MobiDB-lite"/>
    </source>
</evidence>
<keyword evidence="1" id="KW-0175">Coiled coil</keyword>
<name>A0A421G4F0_9STRA</name>
<feature type="region of interest" description="Disordered" evidence="2">
    <location>
        <begin position="15"/>
        <end position="36"/>
    </location>
</feature>
<feature type="coiled-coil region" evidence="1">
    <location>
        <begin position="171"/>
        <end position="198"/>
    </location>
</feature>
<gene>
    <name evidence="4" type="ORF">BBJ29_008086</name>
</gene>
<dbReference type="PROSITE" id="PS50888">
    <property type="entry name" value="BHLH"/>
    <property type="match status" value="1"/>
</dbReference>
<dbReference type="EMBL" id="MBAD02000743">
    <property type="protein sequence ID" value="RLN63336.1"/>
    <property type="molecule type" value="Genomic_DNA"/>
</dbReference>
<dbReference type="SMART" id="SM00353">
    <property type="entry name" value="HLH"/>
    <property type="match status" value="1"/>
</dbReference>
<reference evidence="4 5" key="1">
    <citation type="submission" date="2018-07" db="EMBL/GenBank/DDBJ databases">
        <title>Genome sequencing of oomycete isolates from Chile give support for New Zealand origin for Phytophthora kernoviae and make available the first Nothophytophthora sp. genome.</title>
        <authorList>
            <person name="Studholme D.J."/>
            <person name="Sanfuentes E."/>
            <person name="Panda P."/>
            <person name="Hill R."/>
            <person name="Sambles C."/>
            <person name="Grant M."/>
            <person name="Williams N.M."/>
            <person name="Mcdougal R.L."/>
        </authorList>
    </citation>
    <scope>NUCLEOTIDE SEQUENCE [LARGE SCALE GENOMIC DNA]</scope>
    <source>
        <strain evidence="4">Chile7</strain>
    </source>
</reference>
<dbReference type="InterPro" id="IPR036638">
    <property type="entry name" value="HLH_DNA-bd_sf"/>
</dbReference>
<protein>
    <recommendedName>
        <fullName evidence="3">BHLH domain-containing protein</fullName>
    </recommendedName>
</protein>
<dbReference type="AlphaFoldDB" id="A0A421G4F0"/>
<dbReference type="InterPro" id="IPR035965">
    <property type="entry name" value="PAS-like_dom_sf"/>
</dbReference>
<dbReference type="InterPro" id="IPR011598">
    <property type="entry name" value="bHLH_dom"/>
</dbReference>
<dbReference type="CDD" id="cd00083">
    <property type="entry name" value="bHLH_SF"/>
    <property type="match status" value="1"/>
</dbReference>
<dbReference type="SUPFAM" id="SSF55785">
    <property type="entry name" value="PYP-like sensor domain (PAS domain)"/>
    <property type="match status" value="1"/>
</dbReference>
<dbReference type="GO" id="GO:0046983">
    <property type="term" value="F:protein dimerization activity"/>
    <property type="evidence" value="ECO:0007669"/>
    <property type="project" value="InterPro"/>
</dbReference>